<dbReference type="RefSeq" id="WP_150458432.1">
    <property type="nucleotide sequence ID" value="NZ_VYKK01000015.1"/>
</dbReference>
<feature type="chain" id="PRO_5023851904" evidence="1">
    <location>
        <begin position="28"/>
        <end position="508"/>
    </location>
</feature>
<dbReference type="InterPro" id="IPR012854">
    <property type="entry name" value="Cu_amine_oxidase-like_N"/>
</dbReference>
<keyword evidence="1" id="KW-0732">Signal</keyword>
<comment type="caution">
    <text evidence="3">The sequence shown here is derived from an EMBL/GenBank/DDBJ whole genome shotgun (WGS) entry which is preliminary data.</text>
</comment>
<name>A0A5J5G8K2_9BACL</name>
<feature type="signal peptide" evidence="1">
    <location>
        <begin position="1"/>
        <end position="27"/>
    </location>
</feature>
<dbReference type="EMBL" id="VYKK01000015">
    <property type="protein sequence ID" value="KAA9004078.1"/>
    <property type="molecule type" value="Genomic_DNA"/>
</dbReference>
<feature type="domain" description="Copper amine oxidase-like N-terminal" evidence="2">
    <location>
        <begin position="409"/>
        <end position="504"/>
    </location>
</feature>
<evidence type="ECO:0000256" key="1">
    <source>
        <dbReference type="SAM" id="SignalP"/>
    </source>
</evidence>
<evidence type="ECO:0000313" key="4">
    <source>
        <dbReference type="Proteomes" id="UP000367750"/>
    </source>
</evidence>
<evidence type="ECO:0000259" key="2">
    <source>
        <dbReference type="Pfam" id="PF07833"/>
    </source>
</evidence>
<dbReference type="OrthoDB" id="2811497at2"/>
<dbReference type="Gene3D" id="3.30.457.10">
    <property type="entry name" value="Copper amine oxidase-like, N-terminal domain"/>
    <property type="match status" value="1"/>
</dbReference>
<accession>A0A5J5G8K2</accession>
<dbReference type="Proteomes" id="UP000367750">
    <property type="component" value="Unassembled WGS sequence"/>
</dbReference>
<dbReference type="Pfam" id="PF07833">
    <property type="entry name" value="Cu_amine_oxidN1"/>
    <property type="match status" value="1"/>
</dbReference>
<evidence type="ECO:0000313" key="3">
    <source>
        <dbReference type="EMBL" id="KAA9004078.1"/>
    </source>
</evidence>
<reference evidence="3 4" key="1">
    <citation type="submission" date="2019-09" db="EMBL/GenBank/DDBJ databases">
        <title>Bacillus ochoae sp. nov., Paenibacillus whitsoniae sp. nov., Paenibacillus spiritus sp. nov. Isolated from the Mars Exploration Rover during spacecraft assembly.</title>
        <authorList>
            <person name="Seuylemezian A."/>
            <person name="Vaishampayan P."/>
        </authorList>
    </citation>
    <scope>NUCLEOTIDE SEQUENCE [LARGE SCALE GENOMIC DNA]</scope>
    <source>
        <strain evidence="3 4">MER_111</strain>
    </source>
</reference>
<protein>
    <submittedName>
        <fullName evidence="3">Copper amine oxidase N-terminal domain-containing protein</fullName>
    </submittedName>
</protein>
<keyword evidence="4" id="KW-1185">Reference proteome</keyword>
<dbReference type="PROSITE" id="PS51257">
    <property type="entry name" value="PROKAR_LIPOPROTEIN"/>
    <property type="match status" value="1"/>
</dbReference>
<dbReference type="AlphaFoldDB" id="A0A5J5G8K2"/>
<dbReference type="SUPFAM" id="SSF55383">
    <property type="entry name" value="Copper amine oxidase, domain N"/>
    <property type="match status" value="1"/>
</dbReference>
<proteinExistence type="predicted"/>
<dbReference type="InterPro" id="IPR036582">
    <property type="entry name" value="Mao_N_sf"/>
</dbReference>
<gene>
    <name evidence="3" type="ORF">F4V43_11780</name>
</gene>
<organism evidence="3 4">
    <name type="scientific">Paenibacillus spiritus</name>
    <dbReference type="NCBI Taxonomy" id="2496557"/>
    <lineage>
        <taxon>Bacteria</taxon>
        <taxon>Bacillati</taxon>
        <taxon>Bacillota</taxon>
        <taxon>Bacilli</taxon>
        <taxon>Bacillales</taxon>
        <taxon>Paenibacillaceae</taxon>
        <taxon>Paenibacillus</taxon>
    </lineage>
</organism>
<sequence>MKKLRRQWKGLSALLALVMILAGCQSAAGLDVTKALLGNLDVRSSESSLTLTVKADPAVGIDEDSRRAVELINSLSVRLDTVKRQENGEVSATGSLGLKNYRVPFRMYLNNEVMAILPEGARHPYYIALADAQEQLGGWKPDAKKTEEIGRALTSLVVRNLPNPSVFSVTPVTENVYGRSLSLAKIHGEVTGDELPALLKGFLKSVSKDPEGLNQVVGGLYDYLLPLLKQEAVSKELDSIGLSGIPLDNKEEVVAVLQDALKLGLDSLILMYDKGKEELFKNTPELNTVLSKDTKLSADLYVDSGLHVRKEAYLLHIALPGNSELPLRSLEISAESQVWNLNGSDSAIQADAIATDGGLELGAEEPTPGTLLRNLDSQSDLYRLLKGEMGLTARTLYVDPVYDDYYETVNVKGTLMIPIRYLADDLDATVQWDAGSKTITVTDDVYGSTLVFKPGAKTAVIDGRTVSLPVPVFFDEYGTGYAPLRTLAAGLHAEIKTDEEGWIVVSRK</sequence>